<dbReference type="Gene3D" id="1.10.510.10">
    <property type="entry name" value="Transferase(Phosphotransferase) domain 1"/>
    <property type="match status" value="1"/>
</dbReference>
<gene>
    <name evidence="7" type="ORF">Krac_8157</name>
</gene>
<dbReference type="AlphaFoldDB" id="D6TM41"/>
<protein>
    <submittedName>
        <fullName evidence="7">Serine/threonine protein kinase</fullName>
    </submittedName>
</protein>
<dbReference type="InterPro" id="IPR011009">
    <property type="entry name" value="Kinase-like_dom_sf"/>
</dbReference>
<evidence type="ECO:0000259" key="6">
    <source>
        <dbReference type="PROSITE" id="PS50011"/>
    </source>
</evidence>
<dbReference type="Proteomes" id="UP000004508">
    <property type="component" value="Unassembled WGS sequence"/>
</dbReference>
<dbReference type="OrthoDB" id="140604at2"/>
<keyword evidence="7" id="KW-0723">Serine/threonine-protein kinase</keyword>
<evidence type="ECO:0000313" key="7">
    <source>
        <dbReference type="EMBL" id="EFH86841.1"/>
    </source>
</evidence>
<name>D6TM41_KTERA</name>
<sequence>MVNVDRYELSFSFEQPEYIRVPLLNILQQAEKQGQTATGMSMRPQHVLIIDPNENRSRYIKHLLATSGYPSMVTTSALDAFTLILQGTILPFAVVLGHAETNDRFFLQRLLTQTKQQHVVIIRLLSQARDVTTSKPSLNWPETGMQRNTRPTTNPPSYALPPLNYPDAPASTPTTPAPQAPISRPSSPFSTSWSEGNERKTQTPAERQVPPYQSHSTLPGPGREAPITQVPQRDFPSQSYPALPHNTDAALKTGNTGWPREQTPSPAKRAPELQLPSLEGQELGRYRVSIPLSKHVYRTYDRMRESDIALKAYPTDAIPYALMDRTLEEDNIFQLEFRLLESVKHAHILPVLNTGKSYISGVPFIFKTMPLCSEGSLNEWIRERKNKLFTPRDVAPVLMQLAEALQFAHENNVIYQNFKFSNLLIQKKGKTLSDLHLLLGDFAVTQDGSFFSHSQDAYLYVAPERWSGRVLPASDQYGLAAMMYELLTGRPPFQKAAEQTMKHMHLNMPPQPPSSYNAALSTSVNMVLLKALAKRPEERFASVLHFAEAFRNYCV</sequence>
<dbReference type="InParanoid" id="D6TM41"/>
<feature type="compositionally biased region" description="Polar residues" evidence="5">
    <location>
        <begin position="229"/>
        <end position="240"/>
    </location>
</feature>
<feature type="domain" description="Protein kinase" evidence="6">
    <location>
        <begin position="286"/>
        <end position="551"/>
    </location>
</feature>
<dbReference type="CDD" id="cd14014">
    <property type="entry name" value="STKc_PknB_like"/>
    <property type="match status" value="1"/>
</dbReference>
<dbReference type="EMBL" id="ADVG01000002">
    <property type="protein sequence ID" value="EFH86841.1"/>
    <property type="molecule type" value="Genomic_DNA"/>
</dbReference>
<dbReference type="PROSITE" id="PS50011">
    <property type="entry name" value="PROTEIN_KINASE_DOM"/>
    <property type="match status" value="1"/>
</dbReference>
<dbReference type="SUPFAM" id="SSF56112">
    <property type="entry name" value="Protein kinase-like (PK-like)"/>
    <property type="match status" value="1"/>
</dbReference>
<dbReference type="PANTHER" id="PTHR43671:SF66">
    <property type="entry name" value="SERINE_THREONINE-PROTEIN KINASE NEK2"/>
    <property type="match status" value="1"/>
</dbReference>
<keyword evidence="3 7" id="KW-0418">Kinase</keyword>
<dbReference type="GO" id="GO:0005524">
    <property type="term" value="F:ATP binding"/>
    <property type="evidence" value="ECO:0007669"/>
    <property type="project" value="UniProtKB-KW"/>
</dbReference>
<evidence type="ECO:0000256" key="2">
    <source>
        <dbReference type="ARBA" id="ARBA00022741"/>
    </source>
</evidence>
<keyword evidence="1" id="KW-0808">Transferase</keyword>
<dbReference type="STRING" id="485913.Krac_8157"/>
<dbReference type="Pfam" id="PF00069">
    <property type="entry name" value="Pkinase"/>
    <property type="match status" value="1"/>
</dbReference>
<dbReference type="PANTHER" id="PTHR43671">
    <property type="entry name" value="SERINE/THREONINE-PROTEIN KINASE NEK"/>
    <property type="match status" value="1"/>
</dbReference>
<evidence type="ECO:0000256" key="5">
    <source>
        <dbReference type="SAM" id="MobiDB-lite"/>
    </source>
</evidence>
<reference evidence="7 8" key="1">
    <citation type="journal article" date="2011" name="Stand. Genomic Sci.">
        <title>Non-contiguous finished genome sequence and contextual data of the filamentous soil bacterium Ktedonobacter racemifer type strain (SOSP1-21).</title>
        <authorList>
            <person name="Chang Y.J."/>
            <person name="Land M."/>
            <person name="Hauser L."/>
            <person name="Chertkov O."/>
            <person name="Del Rio T.G."/>
            <person name="Nolan M."/>
            <person name="Copeland A."/>
            <person name="Tice H."/>
            <person name="Cheng J.F."/>
            <person name="Lucas S."/>
            <person name="Han C."/>
            <person name="Goodwin L."/>
            <person name="Pitluck S."/>
            <person name="Ivanova N."/>
            <person name="Ovchinikova G."/>
            <person name="Pati A."/>
            <person name="Chen A."/>
            <person name="Palaniappan K."/>
            <person name="Mavromatis K."/>
            <person name="Liolios K."/>
            <person name="Brettin T."/>
            <person name="Fiebig A."/>
            <person name="Rohde M."/>
            <person name="Abt B."/>
            <person name="Goker M."/>
            <person name="Detter J.C."/>
            <person name="Woyke T."/>
            <person name="Bristow J."/>
            <person name="Eisen J.A."/>
            <person name="Markowitz V."/>
            <person name="Hugenholtz P."/>
            <person name="Kyrpides N.C."/>
            <person name="Klenk H.P."/>
            <person name="Lapidus A."/>
        </authorList>
    </citation>
    <scope>NUCLEOTIDE SEQUENCE [LARGE SCALE GENOMIC DNA]</scope>
    <source>
        <strain evidence="8">DSM 44963</strain>
    </source>
</reference>
<organism evidence="7 8">
    <name type="scientific">Ktedonobacter racemifer DSM 44963</name>
    <dbReference type="NCBI Taxonomy" id="485913"/>
    <lineage>
        <taxon>Bacteria</taxon>
        <taxon>Bacillati</taxon>
        <taxon>Chloroflexota</taxon>
        <taxon>Ktedonobacteria</taxon>
        <taxon>Ktedonobacterales</taxon>
        <taxon>Ktedonobacteraceae</taxon>
        <taxon>Ktedonobacter</taxon>
    </lineage>
</organism>
<comment type="caution">
    <text evidence="7">The sequence shown here is derived from an EMBL/GenBank/DDBJ whole genome shotgun (WGS) entry which is preliminary data.</text>
</comment>
<dbReference type="SMART" id="SM00220">
    <property type="entry name" value="S_TKc"/>
    <property type="match status" value="1"/>
</dbReference>
<evidence type="ECO:0000256" key="4">
    <source>
        <dbReference type="ARBA" id="ARBA00022840"/>
    </source>
</evidence>
<feature type="compositionally biased region" description="Low complexity" evidence="5">
    <location>
        <begin position="180"/>
        <end position="194"/>
    </location>
</feature>
<keyword evidence="8" id="KW-1185">Reference proteome</keyword>
<evidence type="ECO:0000256" key="3">
    <source>
        <dbReference type="ARBA" id="ARBA00022777"/>
    </source>
</evidence>
<evidence type="ECO:0000313" key="8">
    <source>
        <dbReference type="Proteomes" id="UP000004508"/>
    </source>
</evidence>
<accession>D6TM41</accession>
<dbReference type="RefSeq" id="WP_007911495.1">
    <property type="nucleotide sequence ID" value="NZ_ADVG01000002.1"/>
</dbReference>
<proteinExistence type="predicted"/>
<dbReference type="eggNOG" id="COG0515">
    <property type="taxonomic scope" value="Bacteria"/>
</dbReference>
<keyword evidence="2" id="KW-0547">Nucleotide-binding</keyword>
<dbReference type="InterPro" id="IPR000719">
    <property type="entry name" value="Prot_kinase_dom"/>
</dbReference>
<feature type="region of interest" description="Disordered" evidence="5">
    <location>
        <begin position="132"/>
        <end position="270"/>
    </location>
</feature>
<feature type="compositionally biased region" description="Polar residues" evidence="5">
    <location>
        <begin position="145"/>
        <end position="156"/>
    </location>
</feature>
<dbReference type="GO" id="GO:0004674">
    <property type="term" value="F:protein serine/threonine kinase activity"/>
    <property type="evidence" value="ECO:0007669"/>
    <property type="project" value="UniProtKB-KW"/>
</dbReference>
<dbReference type="InterPro" id="IPR050660">
    <property type="entry name" value="NEK_Ser/Thr_kinase"/>
</dbReference>
<keyword evidence="4" id="KW-0067">ATP-binding</keyword>
<evidence type="ECO:0000256" key="1">
    <source>
        <dbReference type="ARBA" id="ARBA00022679"/>
    </source>
</evidence>